<sequence length="149" mass="15542">MILLFATRLSSKLEEISSEIERDMLEFRDMEKQTDVHVRVSRSTKRRHFRRNRQAEGNCHCDGDRACPAGPPGVPGEPGEDGTPGLPGQPGAPGARGNAVPIAMDARGQCRACPNGLPGPPGPPGQPGLPGVPGPNGAGWETSLPGPPG</sequence>
<accession>A0A0N4VZL0</accession>
<keyword evidence="4" id="KW-1185">Reference proteome</keyword>
<evidence type="ECO:0000313" key="4">
    <source>
        <dbReference type="Proteomes" id="UP000268014"/>
    </source>
</evidence>
<proteinExistence type="predicted"/>
<organism evidence="5">
    <name type="scientific">Haemonchus placei</name>
    <name type="common">Barber's pole worm</name>
    <dbReference type="NCBI Taxonomy" id="6290"/>
    <lineage>
        <taxon>Eukaryota</taxon>
        <taxon>Metazoa</taxon>
        <taxon>Ecdysozoa</taxon>
        <taxon>Nematoda</taxon>
        <taxon>Chromadorea</taxon>
        <taxon>Rhabditida</taxon>
        <taxon>Rhabditina</taxon>
        <taxon>Rhabditomorpha</taxon>
        <taxon>Strongyloidea</taxon>
        <taxon>Trichostrongylidae</taxon>
        <taxon>Haemonchus</taxon>
    </lineage>
</organism>
<feature type="compositionally biased region" description="Basic residues" evidence="2">
    <location>
        <begin position="39"/>
        <end position="52"/>
    </location>
</feature>
<reference evidence="3 4" key="2">
    <citation type="submission" date="2018-11" db="EMBL/GenBank/DDBJ databases">
        <authorList>
            <consortium name="Pathogen Informatics"/>
        </authorList>
    </citation>
    <scope>NUCLEOTIDE SEQUENCE [LARGE SCALE GENOMIC DNA]</scope>
    <source>
        <strain evidence="3 4">MHpl1</strain>
    </source>
</reference>
<dbReference type="PANTHER" id="PTHR24637:SF421">
    <property type="entry name" value="CUTICLE COLLAGEN DPY-2"/>
    <property type="match status" value="1"/>
</dbReference>
<evidence type="ECO:0000313" key="5">
    <source>
        <dbReference type="WBParaSite" id="HPLM_0000273201-mRNA-1"/>
    </source>
</evidence>
<evidence type="ECO:0000313" key="3">
    <source>
        <dbReference type="EMBL" id="VDO16499.1"/>
    </source>
</evidence>
<dbReference type="PANTHER" id="PTHR24637">
    <property type="entry name" value="COLLAGEN"/>
    <property type="match status" value="1"/>
</dbReference>
<gene>
    <name evidence="3" type="ORF">HPLM_LOCUS2728</name>
</gene>
<dbReference type="STRING" id="6290.A0A0N4VZL0"/>
<dbReference type="OMA" id="NAPAYTH"/>
<dbReference type="AlphaFoldDB" id="A0A0N4VZL0"/>
<dbReference type="WBParaSite" id="HPLM_0000273201-mRNA-1">
    <property type="protein sequence ID" value="HPLM_0000273201-mRNA-1"/>
    <property type="gene ID" value="HPLM_0000273201"/>
</dbReference>
<evidence type="ECO:0000256" key="2">
    <source>
        <dbReference type="SAM" id="MobiDB-lite"/>
    </source>
</evidence>
<reference evidence="5" key="1">
    <citation type="submission" date="2017-02" db="UniProtKB">
        <authorList>
            <consortium name="WormBaseParasite"/>
        </authorList>
    </citation>
    <scope>IDENTIFICATION</scope>
</reference>
<protein>
    <submittedName>
        <fullName evidence="5">Collagen triple helix repeat protein</fullName>
    </submittedName>
</protein>
<name>A0A0N4VZL0_HAEPC</name>
<feature type="region of interest" description="Disordered" evidence="2">
    <location>
        <begin position="38"/>
        <end position="149"/>
    </location>
</feature>
<dbReference type="Proteomes" id="UP000268014">
    <property type="component" value="Unassembled WGS sequence"/>
</dbReference>
<evidence type="ECO:0000256" key="1">
    <source>
        <dbReference type="ARBA" id="ARBA00022737"/>
    </source>
</evidence>
<dbReference type="OrthoDB" id="5873682at2759"/>
<feature type="compositionally biased region" description="Pro residues" evidence="2">
    <location>
        <begin position="117"/>
        <end position="133"/>
    </location>
</feature>
<dbReference type="EMBL" id="UZAF01006431">
    <property type="protein sequence ID" value="VDO16499.1"/>
    <property type="molecule type" value="Genomic_DNA"/>
</dbReference>
<keyword evidence="1" id="KW-0677">Repeat</keyword>